<dbReference type="OrthoDB" id="8478628at2"/>
<dbReference type="Proteomes" id="UP000199283">
    <property type="component" value="Unassembled WGS sequence"/>
</dbReference>
<dbReference type="Pfam" id="PF07310">
    <property type="entry name" value="PAS_5"/>
    <property type="match status" value="1"/>
</dbReference>
<name>A0A1H7L0P7_9RHOB</name>
<reference evidence="1 2" key="1">
    <citation type="submission" date="2016-10" db="EMBL/GenBank/DDBJ databases">
        <authorList>
            <person name="de Groot N.N."/>
        </authorList>
    </citation>
    <scope>NUCLEOTIDE SEQUENCE [LARGE SCALE GENOMIC DNA]</scope>
    <source>
        <strain evidence="1 2">DSM 14858</strain>
    </source>
</reference>
<keyword evidence="2" id="KW-1185">Reference proteome</keyword>
<sequence>MAGKDEIRGPNPVRTNDVRDFTGLRMIRRSPLLEETWRYWTSLRTGTDLPRRSALDPKAMSRILGHAMILDQVRHGTVRVRLGGNVMHQVMGMDVRGLPIRAFFDLADRTRAVDLIEQVFDTPSTLELDLISEGCDGLMTGRMLVLPLLDATGAVTKALTVMVTDRVITDAPRRFAVTNATLVPVDGAAAAPRQGLLRRRVTDHHLPVEIMAGMAEDAAPYATRPSPVPWLRVVK</sequence>
<dbReference type="EMBL" id="FNZQ01000002">
    <property type="protein sequence ID" value="SEK92558.1"/>
    <property type="molecule type" value="Genomic_DNA"/>
</dbReference>
<evidence type="ECO:0000313" key="2">
    <source>
        <dbReference type="Proteomes" id="UP000199283"/>
    </source>
</evidence>
<dbReference type="InterPro" id="IPR009922">
    <property type="entry name" value="DUF1457"/>
</dbReference>
<gene>
    <name evidence="1" type="ORF">SAMN04488526_1570</name>
</gene>
<dbReference type="AlphaFoldDB" id="A0A1H7L0P7"/>
<accession>A0A1H7L0P7</accession>
<evidence type="ECO:0000313" key="1">
    <source>
        <dbReference type="EMBL" id="SEK92558.1"/>
    </source>
</evidence>
<organism evidence="1 2">
    <name type="scientific">Jannaschia helgolandensis</name>
    <dbReference type="NCBI Taxonomy" id="188906"/>
    <lineage>
        <taxon>Bacteria</taxon>
        <taxon>Pseudomonadati</taxon>
        <taxon>Pseudomonadota</taxon>
        <taxon>Alphaproteobacteria</taxon>
        <taxon>Rhodobacterales</taxon>
        <taxon>Roseobacteraceae</taxon>
        <taxon>Jannaschia</taxon>
    </lineage>
</organism>
<dbReference type="STRING" id="188906.SAMN04488526_1570"/>
<proteinExistence type="predicted"/>
<protein>
    <submittedName>
        <fullName evidence="1">PAS domain-containing protein</fullName>
    </submittedName>
</protein>